<protein>
    <recommendedName>
        <fullName evidence="5">DUF4266 domain-containing protein</fullName>
    </recommendedName>
</protein>
<gene>
    <name evidence="3" type="ORF">LX32DRAFT_634013</name>
</gene>
<evidence type="ECO:0000313" key="3">
    <source>
        <dbReference type="EMBL" id="KAK2034872.1"/>
    </source>
</evidence>
<evidence type="ECO:0000313" key="4">
    <source>
        <dbReference type="Proteomes" id="UP001232148"/>
    </source>
</evidence>
<feature type="compositionally biased region" description="Basic and acidic residues" evidence="1">
    <location>
        <begin position="40"/>
        <end position="52"/>
    </location>
</feature>
<evidence type="ECO:0008006" key="5">
    <source>
        <dbReference type="Google" id="ProtNLM"/>
    </source>
</evidence>
<evidence type="ECO:0000256" key="2">
    <source>
        <dbReference type="SAM" id="SignalP"/>
    </source>
</evidence>
<proteinExistence type="predicted"/>
<organism evidence="3 4">
    <name type="scientific">Colletotrichum zoysiae</name>
    <dbReference type="NCBI Taxonomy" id="1216348"/>
    <lineage>
        <taxon>Eukaryota</taxon>
        <taxon>Fungi</taxon>
        <taxon>Dikarya</taxon>
        <taxon>Ascomycota</taxon>
        <taxon>Pezizomycotina</taxon>
        <taxon>Sordariomycetes</taxon>
        <taxon>Hypocreomycetidae</taxon>
        <taxon>Glomerellales</taxon>
        <taxon>Glomerellaceae</taxon>
        <taxon>Colletotrichum</taxon>
        <taxon>Colletotrichum graminicola species complex</taxon>
    </lineage>
</organism>
<dbReference type="Proteomes" id="UP001232148">
    <property type="component" value="Unassembled WGS sequence"/>
</dbReference>
<dbReference type="AlphaFoldDB" id="A0AAD9M7G6"/>
<keyword evidence="4" id="KW-1185">Reference proteome</keyword>
<accession>A0AAD9M7G6</accession>
<comment type="caution">
    <text evidence="3">The sequence shown here is derived from an EMBL/GenBank/DDBJ whole genome shotgun (WGS) entry which is preliminary data.</text>
</comment>
<feature type="region of interest" description="Disordered" evidence="1">
    <location>
        <begin position="26"/>
        <end position="63"/>
    </location>
</feature>
<sequence>MHTSKVAIILAFALSFTIAAPAVGSNEMEKRQSTLLNPFLKDRSEEGNDKRQSGSNGGGSHCC</sequence>
<evidence type="ECO:0000256" key="1">
    <source>
        <dbReference type="SAM" id="MobiDB-lite"/>
    </source>
</evidence>
<feature type="signal peptide" evidence="2">
    <location>
        <begin position="1"/>
        <end position="19"/>
    </location>
</feature>
<feature type="chain" id="PRO_5041994964" description="DUF4266 domain-containing protein" evidence="2">
    <location>
        <begin position="20"/>
        <end position="63"/>
    </location>
</feature>
<dbReference type="EMBL" id="MU842812">
    <property type="protein sequence ID" value="KAK2034872.1"/>
    <property type="molecule type" value="Genomic_DNA"/>
</dbReference>
<name>A0AAD9M7G6_9PEZI</name>
<reference evidence="3" key="1">
    <citation type="submission" date="2021-06" db="EMBL/GenBank/DDBJ databases">
        <title>Comparative genomics, transcriptomics and evolutionary studies reveal genomic signatures of adaptation to plant cell wall in hemibiotrophic fungi.</title>
        <authorList>
            <consortium name="DOE Joint Genome Institute"/>
            <person name="Baroncelli R."/>
            <person name="Diaz J.F."/>
            <person name="Benocci T."/>
            <person name="Peng M."/>
            <person name="Battaglia E."/>
            <person name="Haridas S."/>
            <person name="Andreopoulos W."/>
            <person name="Labutti K."/>
            <person name="Pangilinan J."/>
            <person name="Floch G.L."/>
            <person name="Makela M.R."/>
            <person name="Henrissat B."/>
            <person name="Grigoriev I.V."/>
            <person name="Crouch J.A."/>
            <person name="De Vries R.P."/>
            <person name="Sukno S.A."/>
            <person name="Thon M.R."/>
        </authorList>
    </citation>
    <scope>NUCLEOTIDE SEQUENCE</scope>
    <source>
        <strain evidence="3">MAFF235873</strain>
    </source>
</reference>
<keyword evidence="2" id="KW-0732">Signal</keyword>